<dbReference type="InterPro" id="IPR006076">
    <property type="entry name" value="FAD-dep_OxRdtase"/>
</dbReference>
<dbReference type="PANTHER" id="PTHR13847:SF287">
    <property type="entry name" value="FAD-DEPENDENT OXIDOREDUCTASE DOMAIN-CONTAINING PROTEIN 1"/>
    <property type="match status" value="1"/>
</dbReference>
<dbReference type="InterPro" id="IPR036188">
    <property type="entry name" value="FAD/NAD-bd_sf"/>
</dbReference>
<evidence type="ECO:0000313" key="4">
    <source>
        <dbReference type="Proteomes" id="UP000029995"/>
    </source>
</evidence>
<dbReference type="GO" id="GO:0016491">
    <property type="term" value="F:oxidoreductase activity"/>
    <property type="evidence" value="ECO:0007669"/>
    <property type="project" value="UniProtKB-KW"/>
</dbReference>
<accession>A0A0A0D991</accession>
<dbReference type="PANTHER" id="PTHR13847">
    <property type="entry name" value="SARCOSINE DEHYDROGENASE-RELATED"/>
    <property type="match status" value="1"/>
</dbReference>
<dbReference type="SUPFAM" id="SSF54373">
    <property type="entry name" value="FAD-linked reductases, C-terminal domain"/>
    <property type="match status" value="1"/>
</dbReference>
<comment type="caution">
    <text evidence="3">The sequence shown here is derived from an EMBL/GenBank/DDBJ whole genome shotgun (WGS) entry which is preliminary data.</text>
</comment>
<organism evidence="3 4">
    <name type="scientific">Inquilinus limosus MP06</name>
    <dbReference type="NCBI Taxonomy" id="1398085"/>
    <lineage>
        <taxon>Bacteria</taxon>
        <taxon>Pseudomonadati</taxon>
        <taxon>Pseudomonadota</taxon>
        <taxon>Alphaproteobacteria</taxon>
        <taxon>Rhodospirillales</taxon>
        <taxon>Rhodospirillaceae</taxon>
        <taxon>Inquilinus</taxon>
    </lineage>
</organism>
<evidence type="ECO:0000313" key="3">
    <source>
        <dbReference type="EMBL" id="KGM34709.1"/>
    </source>
</evidence>
<gene>
    <name evidence="3" type="ORF">P409_08740</name>
</gene>
<dbReference type="AlphaFoldDB" id="A0A0A0D991"/>
<evidence type="ECO:0000259" key="2">
    <source>
        <dbReference type="Pfam" id="PF01266"/>
    </source>
</evidence>
<dbReference type="GO" id="GO:0005737">
    <property type="term" value="C:cytoplasm"/>
    <property type="evidence" value="ECO:0007669"/>
    <property type="project" value="TreeGrafter"/>
</dbReference>
<feature type="domain" description="FAD dependent oxidoreductase" evidence="2">
    <location>
        <begin position="12"/>
        <end position="166"/>
    </location>
</feature>
<protein>
    <recommendedName>
        <fullName evidence="2">FAD dependent oxidoreductase domain-containing protein</fullName>
    </recommendedName>
</protein>
<name>A0A0A0D991_9PROT</name>
<sequence>FRLLAGDGIEVRSRLLLNCAGAWSGRFAAAFGEPVPLASAHPNMAVTEPLPRLMDANVGVEGGSIYARQVERGNCVMGGGRGITLDEDRARPGRSAIAALLRQAAELFPALRGAQVIRFWSGVEGDTPDRNPVLGPSRTTPGLIHGFGFSGAGFQIGPAVGEVLAEIARDGRSTTPVEAFDIGRFAGTAAA</sequence>
<dbReference type="RefSeq" id="WP_034834387.1">
    <property type="nucleotide sequence ID" value="NZ_JANX01000074.1"/>
</dbReference>
<dbReference type="Proteomes" id="UP000029995">
    <property type="component" value="Unassembled WGS sequence"/>
</dbReference>
<feature type="non-terminal residue" evidence="3">
    <location>
        <position position="1"/>
    </location>
</feature>
<proteinExistence type="predicted"/>
<reference evidence="3 4" key="1">
    <citation type="submission" date="2014-01" db="EMBL/GenBank/DDBJ databases">
        <title>Genome sequence determination for a cystic fibrosis isolate, Inquilinus limosus.</title>
        <authorList>
            <person name="Pino M."/>
            <person name="Di Conza J."/>
            <person name="Gutkind G."/>
        </authorList>
    </citation>
    <scope>NUCLEOTIDE SEQUENCE [LARGE SCALE GENOMIC DNA]</scope>
    <source>
        <strain evidence="3 4">MP06</strain>
    </source>
</reference>
<dbReference type="EMBL" id="JANX01000074">
    <property type="protein sequence ID" value="KGM34709.1"/>
    <property type="molecule type" value="Genomic_DNA"/>
</dbReference>
<dbReference type="SUPFAM" id="SSF51905">
    <property type="entry name" value="FAD/NAD(P)-binding domain"/>
    <property type="match status" value="1"/>
</dbReference>
<dbReference type="Gene3D" id="3.30.9.10">
    <property type="entry name" value="D-Amino Acid Oxidase, subunit A, domain 2"/>
    <property type="match status" value="1"/>
</dbReference>
<evidence type="ECO:0000256" key="1">
    <source>
        <dbReference type="ARBA" id="ARBA00023002"/>
    </source>
</evidence>
<keyword evidence="1" id="KW-0560">Oxidoreductase</keyword>
<dbReference type="Pfam" id="PF01266">
    <property type="entry name" value="DAO"/>
    <property type="match status" value="1"/>
</dbReference>
<dbReference type="OrthoDB" id="9815989at2"/>